<dbReference type="InterPro" id="IPR005123">
    <property type="entry name" value="Oxoglu/Fe-dep_dioxygenase_dom"/>
</dbReference>
<dbReference type="Gramene" id="Manes.06G093800.3.v8.1">
    <property type="protein sequence ID" value="Manes.06G093800.3.v8.1.CDS"/>
    <property type="gene ID" value="Manes.06G093800.v8.1"/>
</dbReference>
<dbReference type="Gene3D" id="2.60.120.330">
    <property type="entry name" value="B-lactam Antibiotic, Isopenicillin N Synthase, Chain"/>
    <property type="match status" value="1"/>
</dbReference>
<dbReference type="PROSITE" id="PS51471">
    <property type="entry name" value="FE2OG_OXY"/>
    <property type="match status" value="1"/>
</dbReference>
<dbReference type="InterPro" id="IPR044861">
    <property type="entry name" value="IPNS-like_FE2OG_OXY"/>
</dbReference>
<evidence type="ECO:0000313" key="6">
    <source>
        <dbReference type="Proteomes" id="UP000091857"/>
    </source>
</evidence>
<dbReference type="SUPFAM" id="SSF51197">
    <property type="entry name" value="Clavaminate synthase-like"/>
    <property type="match status" value="1"/>
</dbReference>
<proteinExistence type="inferred from homology"/>
<protein>
    <recommendedName>
        <fullName evidence="4">Fe2OG dioxygenase domain-containing protein</fullName>
    </recommendedName>
</protein>
<keyword evidence="2 3" id="KW-0408">Iron</keyword>
<sequence>MPTTDPRPCDLLLVFAPEQPSTQSLEMDNLSIPTVDLSHFFRDGDEDGKNKAIETISQACSEYGFFQIENHGVPVDLMNQALKLSKEFFDFPDEVKRLSSPGPDAPLPAGYSRQPDHSPDKNEYVLVFPPGSSFNVYPTNPPGFREVVEEIFSYLIKTSFIIESILNECLGLPPNFLKEFNHDRSWDFMVALRYFPATENENNGITEHEDGNWFTFVFQDEAGGLEVRKNGKWIPVTPAKHNIVVNVGDVIQVLSNKKFKSATHRVVRPEGKSRYSYAFFYNLQGDKWVEPLPQFAGEIGEAPKYRGFFFKEYQELRLRNKTHPPSRPEDVIHITHYAINN</sequence>
<comment type="caution">
    <text evidence="5">The sequence shown here is derived from an EMBL/GenBank/DDBJ whole genome shotgun (WGS) entry which is preliminary data.</text>
</comment>
<dbReference type="GO" id="GO:0016491">
    <property type="term" value="F:oxidoreductase activity"/>
    <property type="evidence" value="ECO:0007669"/>
    <property type="project" value="UniProtKB-KW"/>
</dbReference>
<dbReference type="InterPro" id="IPR027443">
    <property type="entry name" value="IPNS-like_sf"/>
</dbReference>
<keyword evidence="1 3" id="KW-0479">Metal-binding</keyword>
<reference evidence="6" key="1">
    <citation type="journal article" date="2016" name="Nat. Biotechnol.">
        <title>Sequencing wild and cultivated cassava and related species reveals extensive interspecific hybridization and genetic diversity.</title>
        <authorList>
            <person name="Bredeson J.V."/>
            <person name="Lyons J.B."/>
            <person name="Prochnik S.E."/>
            <person name="Wu G.A."/>
            <person name="Ha C.M."/>
            <person name="Edsinger-Gonzales E."/>
            <person name="Grimwood J."/>
            <person name="Schmutz J."/>
            <person name="Rabbi I.Y."/>
            <person name="Egesi C."/>
            <person name="Nauluvula P."/>
            <person name="Lebot V."/>
            <person name="Ndunguru J."/>
            <person name="Mkamilo G."/>
            <person name="Bart R.S."/>
            <person name="Setter T.L."/>
            <person name="Gleadow R.M."/>
            <person name="Kulakow P."/>
            <person name="Ferguson M.E."/>
            <person name="Rounsley S."/>
            <person name="Rokhsar D.S."/>
        </authorList>
    </citation>
    <scope>NUCLEOTIDE SEQUENCE [LARGE SCALE GENOMIC DNA]</scope>
    <source>
        <strain evidence="6">cv. AM560-2</strain>
    </source>
</reference>
<evidence type="ECO:0000259" key="4">
    <source>
        <dbReference type="PROSITE" id="PS51471"/>
    </source>
</evidence>
<dbReference type="GO" id="GO:0046872">
    <property type="term" value="F:metal ion binding"/>
    <property type="evidence" value="ECO:0007669"/>
    <property type="project" value="UniProtKB-KW"/>
</dbReference>
<dbReference type="Proteomes" id="UP000091857">
    <property type="component" value="Chromosome 6"/>
</dbReference>
<dbReference type="InterPro" id="IPR026992">
    <property type="entry name" value="DIOX_N"/>
</dbReference>
<keyword evidence="6" id="KW-1185">Reference proteome</keyword>
<evidence type="ECO:0000256" key="1">
    <source>
        <dbReference type="ARBA" id="ARBA00022723"/>
    </source>
</evidence>
<organism evidence="5 6">
    <name type="scientific">Manihot esculenta</name>
    <name type="common">Cassava</name>
    <name type="synonym">Jatropha manihot</name>
    <dbReference type="NCBI Taxonomy" id="3983"/>
    <lineage>
        <taxon>Eukaryota</taxon>
        <taxon>Viridiplantae</taxon>
        <taxon>Streptophyta</taxon>
        <taxon>Embryophyta</taxon>
        <taxon>Tracheophyta</taxon>
        <taxon>Spermatophyta</taxon>
        <taxon>Magnoliopsida</taxon>
        <taxon>eudicotyledons</taxon>
        <taxon>Gunneridae</taxon>
        <taxon>Pentapetalae</taxon>
        <taxon>rosids</taxon>
        <taxon>fabids</taxon>
        <taxon>Malpighiales</taxon>
        <taxon>Euphorbiaceae</taxon>
        <taxon>Crotonoideae</taxon>
        <taxon>Manihoteae</taxon>
        <taxon>Manihot</taxon>
    </lineage>
</organism>
<evidence type="ECO:0000256" key="2">
    <source>
        <dbReference type="ARBA" id="ARBA00023004"/>
    </source>
</evidence>
<dbReference type="STRING" id="3983.A0A2C9VPE0"/>
<evidence type="ECO:0000256" key="3">
    <source>
        <dbReference type="RuleBase" id="RU003682"/>
    </source>
</evidence>
<dbReference type="AlphaFoldDB" id="A0A2C9VPE0"/>
<feature type="domain" description="Fe2OG dioxygenase" evidence="4">
    <location>
        <begin position="185"/>
        <end position="283"/>
    </location>
</feature>
<dbReference type="InterPro" id="IPR050231">
    <property type="entry name" value="Iron_ascorbate_oxido_reductase"/>
</dbReference>
<evidence type="ECO:0000313" key="5">
    <source>
        <dbReference type="EMBL" id="OAY47634.1"/>
    </source>
</evidence>
<dbReference type="Gramene" id="Manes.06G093800.2.v8.1">
    <property type="protein sequence ID" value="Manes.06G093800.2.v8.1.CDS"/>
    <property type="gene ID" value="Manes.06G093800.v8.1"/>
</dbReference>
<dbReference type="Pfam" id="PF03171">
    <property type="entry name" value="2OG-FeII_Oxy"/>
    <property type="match status" value="1"/>
</dbReference>
<keyword evidence="3" id="KW-0560">Oxidoreductase</keyword>
<dbReference type="OrthoDB" id="288590at2759"/>
<gene>
    <name evidence="5" type="ORF">MANES_06G093800v8</name>
</gene>
<dbReference type="OMA" id="LPKEWNC"/>
<dbReference type="Pfam" id="PF14226">
    <property type="entry name" value="DIOX_N"/>
    <property type="match status" value="1"/>
</dbReference>
<comment type="similarity">
    <text evidence="3">Belongs to the iron/ascorbate-dependent oxidoreductase family.</text>
</comment>
<accession>A0A2C9VPE0</accession>
<dbReference type="PANTHER" id="PTHR47990">
    <property type="entry name" value="2-OXOGLUTARATE (2OG) AND FE(II)-DEPENDENT OXYGENASE SUPERFAMILY PROTEIN-RELATED"/>
    <property type="match status" value="1"/>
</dbReference>
<dbReference type="EMBL" id="CM004392">
    <property type="protein sequence ID" value="OAY47634.1"/>
    <property type="molecule type" value="Genomic_DNA"/>
</dbReference>
<name>A0A2C9VPE0_MANES</name>